<evidence type="ECO:0000313" key="1">
    <source>
        <dbReference type="EMBL" id="SMF95520.1"/>
    </source>
</evidence>
<dbReference type="AlphaFoldDB" id="A0A1Y6CZ69"/>
<gene>
    <name evidence="1" type="ORF">SAMN02949497_2885</name>
</gene>
<evidence type="ECO:0000313" key="2">
    <source>
        <dbReference type="Proteomes" id="UP000192923"/>
    </source>
</evidence>
<dbReference type="Proteomes" id="UP000192923">
    <property type="component" value="Unassembled WGS sequence"/>
</dbReference>
<name>A0A1Y6CZ69_9GAMM</name>
<accession>A0A1Y6CZ69</accession>
<dbReference type="EMBL" id="FXAM01000001">
    <property type="protein sequence ID" value="SMF95520.1"/>
    <property type="molecule type" value="Genomic_DNA"/>
</dbReference>
<reference evidence="1 2" key="1">
    <citation type="submission" date="2016-12" db="EMBL/GenBank/DDBJ databases">
        <authorList>
            <person name="Song W.-J."/>
            <person name="Kurnit D.M."/>
        </authorList>
    </citation>
    <scope>NUCLEOTIDE SEQUENCE [LARGE SCALE GENOMIC DNA]</scope>
    <source>
        <strain evidence="1 2">175</strain>
    </source>
</reference>
<dbReference type="STRING" id="1760988.SAMN02949497_2885"/>
<sequence length="68" mass="7245">MDTQSYKSGLDGAVGRVSAADTIKLSSNPLYKMWNMPQDQRNSALVFEGIKSLPTGKLLCWAGIAAAA</sequence>
<proteinExistence type="predicted"/>
<organism evidence="1 2">
    <name type="scientific">Methylomagnum ishizawai</name>
    <dbReference type="NCBI Taxonomy" id="1760988"/>
    <lineage>
        <taxon>Bacteria</taxon>
        <taxon>Pseudomonadati</taxon>
        <taxon>Pseudomonadota</taxon>
        <taxon>Gammaproteobacteria</taxon>
        <taxon>Methylococcales</taxon>
        <taxon>Methylococcaceae</taxon>
        <taxon>Methylomagnum</taxon>
    </lineage>
</organism>
<keyword evidence="2" id="KW-1185">Reference proteome</keyword>
<protein>
    <submittedName>
        <fullName evidence="1">Uncharacterized protein</fullName>
    </submittedName>
</protein>